<dbReference type="GO" id="GO:0005730">
    <property type="term" value="C:nucleolus"/>
    <property type="evidence" value="ECO:0007669"/>
    <property type="project" value="TreeGrafter"/>
</dbReference>
<dbReference type="GO" id="GO:0046872">
    <property type="term" value="F:metal ion binding"/>
    <property type="evidence" value="ECO:0007669"/>
    <property type="project" value="UniProtKB-KW"/>
</dbReference>
<dbReference type="SUPFAM" id="SSF81631">
    <property type="entry name" value="PAP/OAS1 substrate-binding domain"/>
    <property type="match status" value="1"/>
</dbReference>
<dbReference type="InterPro" id="IPR043519">
    <property type="entry name" value="NT_sf"/>
</dbReference>
<accession>A0A8J9SBE1</accession>
<dbReference type="InterPro" id="IPR002058">
    <property type="entry name" value="PAP_assoc"/>
</dbReference>
<evidence type="ECO:0000313" key="6">
    <source>
        <dbReference type="EMBL" id="CAG9287874.1"/>
    </source>
</evidence>
<feature type="domain" description="Poly(A) RNA polymerase mitochondrial-like central palm" evidence="5">
    <location>
        <begin position="74"/>
        <end position="223"/>
    </location>
</feature>
<dbReference type="CDD" id="cd05402">
    <property type="entry name" value="NT_PAP_TUTase"/>
    <property type="match status" value="1"/>
</dbReference>
<feature type="domain" description="PAP-associated" evidence="4">
    <location>
        <begin position="283"/>
        <end position="344"/>
    </location>
</feature>
<dbReference type="GO" id="GO:0031123">
    <property type="term" value="P:RNA 3'-end processing"/>
    <property type="evidence" value="ECO:0007669"/>
    <property type="project" value="TreeGrafter"/>
</dbReference>
<feature type="region of interest" description="Disordered" evidence="3">
    <location>
        <begin position="141"/>
        <end position="162"/>
    </location>
</feature>
<evidence type="ECO:0000259" key="5">
    <source>
        <dbReference type="Pfam" id="PF22600"/>
    </source>
</evidence>
<dbReference type="GO" id="GO:0043634">
    <property type="term" value="P:polyadenylation-dependent ncRNA catabolic process"/>
    <property type="evidence" value="ECO:0007669"/>
    <property type="project" value="TreeGrafter"/>
</dbReference>
<proteinExistence type="predicted"/>
<evidence type="ECO:0000259" key="4">
    <source>
        <dbReference type="Pfam" id="PF03828"/>
    </source>
</evidence>
<feature type="compositionally biased region" description="Acidic residues" evidence="3">
    <location>
        <begin position="7"/>
        <end position="18"/>
    </location>
</feature>
<dbReference type="GO" id="GO:0031499">
    <property type="term" value="C:TRAMP complex"/>
    <property type="evidence" value="ECO:0007669"/>
    <property type="project" value="TreeGrafter"/>
</dbReference>
<dbReference type="InterPro" id="IPR045862">
    <property type="entry name" value="Trf4-like"/>
</dbReference>
<dbReference type="SUPFAM" id="SSF81301">
    <property type="entry name" value="Nucleotidyltransferase"/>
    <property type="match status" value="1"/>
</dbReference>
<dbReference type="GO" id="GO:1990817">
    <property type="term" value="F:poly(A) RNA polymerase activity"/>
    <property type="evidence" value="ECO:0007669"/>
    <property type="project" value="InterPro"/>
</dbReference>
<evidence type="ECO:0000256" key="1">
    <source>
        <dbReference type="ARBA" id="ARBA00022723"/>
    </source>
</evidence>
<evidence type="ECO:0000256" key="3">
    <source>
        <dbReference type="SAM" id="MobiDB-lite"/>
    </source>
</evidence>
<evidence type="ECO:0000256" key="2">
    <source>
        <dbReference type="ARBA" id="ARBA00022842"/>
    </source>
</evidence>
<dbReference type="InterPro" id="IPR054708">
    <property type="entry name" value="MTPAP-like_central"/>
</dbReference>
<dbReference type="GO" id="GO:0003729">
    <property type="term" value="F:mRNA binding"/>
    <property type="evidence" value="ECO:0007669"/>
    <property type="project" value="TreeGrafter"/>
</dbReference>
<dbReference type="PANTHER" id="PTHR23092:SF15">
    <property type="entry name" value="INACTIVE NON-CANONICAL POLY(A) RNA POLYMERASE PROTEIN TRF4-2-RELATED"/>
    <property type="match status" value="1"/>
</dbReference>
<organism evidence="6">
    <name type="scientific">Phaeodactylum tricornutum</name>
    <name type="common">Diatom</name>
    <dbReference type="NCBI Taxonomy" id="2850"/>
    <lineage>
        <taxon>Eukaryota</taxon>
        <taxon>Sar</taxon>
        <taxon>Stramenopiles</taxon>
        <taxon>Ochrophyta</taxon>
        <taxon>Bacillariophyta</taxon>
        <taxon>Bacillariophyceae</taxon>
        <taxon>Bacillariophycidae</taxon>
        <taxon>Naviculales</taxon>
        <taxon>Phaeodactylaceae</taxon>
        <taxon>Phaeodactylum</taxon>
    </lineage>
</organism>
<gene>
    <name evidence="6" type="ORF">PTTT1_LOCUS36841</name>
</gene>
<keyword evidence="2" id="KW-0460">Magnesium</keyword>
<dbReference type="Gene3D" id="3.30.460.10">
    <property type="entry name" value="Beta Polymerase, domain 2"/>
    <property type="match status" value="1"/>
</dbReference>
<dbReference type="OMA" id="NAPNMLE"/>
<dbReference type="EMBL" id="OU594944">
    <property type="protein sequence ID" value="CAG9287874.1"/>
    <property type="molecule type" value="Genomic_DNA"/>
</dbReference>
<feature type="compositionally biased region" description="Acidic residues" evidence="3">
    <location>
        <begin position="33"/>
        <end position="53"/>
    </location>
</feature>
<sequence>MSKNGENNDEETWQDEDFLSLSIPADNTGNDFDSPEEDVDEDMDTSTSSEDDPLPPWIEHHDIGLQKAHAATALHNEIVQFVRLMEPMPEEIRQREDLVKRVEELVHRTFDNAQVHVFGSQATGLFLPSSDVDLLVITNEKANDETSQPDRQEDWQKPSGSPLDRFESVLREDWLMELSYLEVIGNTKVPLVKFTHAPTNISVDVCFDQESGPGAAQLMKTYLEALPPLRPLTFVLKYFLSARGLNEPYSGGVGSYLLQLMIVSFLQHRERDAYNYRRPSLNNLGCLLLEFLELYGIGFNYTTTGISVRNDGFYFPKGSSERKEIFWQPSRVFMIGMENPLETTMDVGRSSFRIRVVQGAFAAAYRVLLTYMAVPLQPTSSILASILPPTQEMRQRRFLKRKSKRIANSKASPSNDCVVKRRRMN</sequence>
<keyword evidence="1" id="KW-0479">Metal-binding</keyword>
<feature type="compositionally biased region" description="Basic and acidic residues" evidence="3">
    <location>
        <begin position="141"/>
        <end position="156"/>
    </location>
</feature>
<name>A0A8J9SBE1_PHATR</name>
<protein>
    <submittedName>
        <fullName evidence="6">Uncharacterized protein</fullName>
    </submittedName>
</protein>
<dbReference type="AlphaFoldDB" id="A0A8J9SBE1"/>
<dbReference type="Gene3D" id="1.10.1410.10">
    <property type="match status" value="1"/>
</dbReference>
<dbReference type="Pfam" id="PF22600">
    <property type="entry name" value="MTPAP-like_central"/>
    <property type="match status" value="1"/>
</dbReference>
<reference evidence="6" key="1">
    <citation type="submission" date="2022-02" db="EMBL/GenBank/DDBJ databases">
        <authorList>
            <person name="Giguere J D."/>
        </authorList>
    </citation>
    <scope>NUCLEOTIDE SEQUENCE</scope>
    <source>
        <strain evidence="6">CCAP 1055/1</strain>
    </source>
</reference>
<feature type="region of interest" description="Disordered" evidence="3">
    <location>
        <begin position="1"/>
        <end position="55"/>
    </location>
</feature>
<dbReference type="Pfam" id="PF03828">
    <property type="entry name" value="PAP_assoc"/>
    <property type="match status" value="1"/>
</dbReference>
<dbReference type="PANTHER" id="PTHR23092">
    <property type="entry name" value="POLY(A) RNA POLYMERASE"/>
    <property type="match status" value="1"/>
</dbReference>
<dbReference type="Proteomes" id="UP000836788">
    <property type="component" value="Chromosome 3"/>
</dbReference>